<reference evidence="3" key="1">
    <citation type="journal article" date="2019" name="Int. J. Syst. Evol. Microbiol.">
        <title>The Global Catalogue of Microorganisms (GCM) 10K type strain sequencing project: providing services to taxonomists for standard genome sequencing and annotation.</title>
        <authorList>
            <consortium name="The Broad Institute Genomics Platform"/>
            <consortium name="The Broad Institute Genome Sequencing Center for Infectious Disease"/>
            <person name="Wu L."/>
            <person name="Ma J."/>
        </authorList>
    </citation>
    <scope>NUCLEOTIDE SEQUENCE [LARGE SCALE GENOMIC DNA]</scope>
    <source>
        <strain evidence="3">CGMCC 1.8859</strain>
    </source>
</reference>
<evidence type="ECO:0000313" key="3">
    <source>
        <dbReference type="Proteomes" id="UP000637267"/>
    </source>
</evidence>
<dbReference type="RefSeq" id="WP_188704966.1">
    <property type="nucleotide sequence ID" value="NZ_BMLX01000003.1"/>
</dbReference>
<name>A0ABQ2PBZ9_9NEIS</name>
<dbReference type="InterPro" id="IPR009937">
    <property type="entry name" value="Phage_holin_3_6"/>
</dbReference>
<evidence type="ECO:0000313" key="2">
    <source>
        <dbReference type="EMBL" id="GGP22794.1"/>
    </source>
</evidence>
<keyword evidence="3" id="KW-1185">Reference proteome</keyword>
<accession>A0ABQ2PBZ9</accession>
<gene>
    <name evidence="2" type="ORF">GCM10010970_27940</name>
</gene>
<sequence>MSEEHESASPPHHGLAQRLASNLVGLAHNHLSLFGLELEEERERLLAVVILALVGAGVLWLGLGVLSVAVVWWVSEPYRWMALLIVALAYLLGGALCMWGAWRTILRAPRPFSATLEQLRKDREQLLP</sequence>
<keyword evidence="1" id="KW-1133">Transmembrane helix</keyword>
<feature type="transmembrane region" description="Helical" evidence="1">
    <location>
        <begin position="80"/>
        <end position="102"/>
    </location>
</feature>
<keyword evidence="1" id="KW-0472">Membrane</keyword>
<dbReference type="EMBL" id="BMLX01000003">
    <property type="protein sequence ID" value="GGP22794.1"/>
    <property type="molecule type" value="Genomic_DNA"/>
</dbReference>
<dbReference type="Proteomes" id="UP000637267">
    <property type="component" value="Unassembled WGS sequence"/>
</dbReference>
<evidence type="ECO:0008006" key="4">
    <source>
        <dbReference type="Google" id="ProtNLM"/>
    </source>
</evidence>
<evidence type="ECO:0000256" key="1">
    <source>
        <dbReference type="SAM" id="Phobius"/>
    </source>
</evidence>
<dbReference type="Pfam" id="PF07332">
    <property type="entry name" value="Phage_holin_3_6"/>
    <property type="match status" value="1"/>
</dbReference>
<organism evidence="2 3">
    <name type="scientific">Silvimonas iriomotensis</name>
    <dbReference type="NCBI Taxonomy" id="449662"/>
    <lineage>
        <taxon>Bacteria</taxon>
        <taxon>Pseudomonadati</taxon>
        <taxon>Pseudomonadota</taxon>
        <taxon>Betaproteobacteria</taxon>
        <taxon>Neisseriales</taxon>
        <taxon>Chitinibacteraceae</taxon>
        <taxon>Silvimonas</taxon>
    </lineage>
</organism>
<comment type="caution">
    <text evidence="2">The sequence shown here is derived from an EMBL/GenBank/DDBJ whole genome shotgun (WGS) entry which is preliminary data.</text>
</comment>
<proteinExistence type="predicted"/>
<keyword evidence="1" id="KW-0812">Transmembrane</keyword>
<feature type="transmembrane region" description="Helical" evidence="1">
    <location>
        <begin position="45"/>
        <end position="74"/>
    </location>
</feature>
<protein>
    <recommendedName>
        <fullName evidence="4">Membrane protein YqjE</fullName>
    </recommendedName>
</protein>